<keyword evidence="5 8" id="KW-0812">Transmembrane</keyword>
<dbReference type="InterPro" id="IPR045863">
    <property type="entry name" value="CorA_TM1_TM2"/>
</dbReference>
<dbReference type="Gene3D" id="1.20.58.340">
    <property type="entry name" value="Magnesium transport protein CorA, transmembrane region"/>
    <property type="match status" value="2"/>
</dbReference>
<dbReference type="SUPFAM" id="SSF144083">
    <property type="entry name" value="Magnesium transport protein CorA, transmembrane region"/>
    <property type="match status" value="1"/>
</dbReference>
<comment type="similarity">
    <text evidence="2 8">Belongs to the CorA metal ion transporter (MIT) (TC 1.A.35) family.</text>
</comment>
<dbReference type="InterPro" id="IPR002523">
    <property type="entry name" value="MgTranspt_CorA/ZnTranspt_ZntB"/>
</dbReference>
<feature type="transmembrane region" description="Helical" evidence="8">
    <location>
        <begin position="328"/>
        <end position="348"/>
    </location>
</feature>
<feature type="transmembrane region" description="Helical" evidence="8">
    <location>
        <begin position="296"/>
        <end position="316"/>
    </location>
</feature>
<evidence type="ECO:0000313" key="9">
    <source>
        <dbReference type="EMBL" id="AOW21830.1"/>
    </source>
</evidence>
<evidence type="ECO:0000256" key="1">
    <source>
        <dbReference type="ARBA" id="ARBA00004651"/>
    </source>
</evidence>
<organism evidence="9 10">
    <name type="scientific">Urechidicola croceus</name>
    <dbReference type="NCBI Taxonomy" id="1850246"/>
    <lineage>
        <taxon>Bacteria</taxon>
        <taxon>Pseudomonadati</taxon>
        <taxon>Bacteroidota</taxon>
        <taxon>Flavobacteriia</taxon>
        <taxon>Flavobacteriales</taxon>
        <taxon>Flavobacteriaceae</taxon>
        <taxon>Urechidicola</taxon>
    </lineage>
</organism>
<evidence type="ECO:0000313" key="10">
    <source>
        <dbReference type="Proteomes" id="UP000176050"/>
    </source>
</evidence>
<keyword evidence="8" id="KW-0406">Ion transport</keyword>
<comment type="function">
    <text evidence="8">Mediates influx of magnesium ions.</text>
</comment>
<dbReference type="GO" id="GO:0050897">
    <property type="term" value="F:cobalt ion binding"/>
    <property type="evidence" value="ECO:0007669"/>
    <property type="project" value="TreeGrafter"/>
</dbReference>
<gene>
    <name evidence="8" type="primary">corA</name>
    <name evidence="9" type="ORF">LPB138_14565</name>
</gene>
<dbReference type="CDD" id="cd12828">
    <property type="entry name" value="TmCorA-like_1"/>
    <property type="match status" value="1"/>
</dbReference>
<evidence type="ECO:0000256" key="7">
    <source>
        <dbReference type="ARBA" id="ARBA00023136"/>
    </source>
</evidence>
<dbReference type="KEGG" id="lul:LPB138_14565"/>
<dbReference type="Gene3D" id="3.30.460.20">
    <property type="entry name" value="CorA soluble domain-like"/>
    <property type="match status" value="1"/>
</dbReference>
<proteinExistence type="inferred from homology"/>
<dbReference type="FunFam" id="1.20.58.340:FF:000012">
    <property type="entry name" value="Magnesium transport protein CorA"/>
    <property type="match status" value="1"/>
</dbReference>
<keyword evidence="4 8" id="KW-1003">Cell membrane</keyword>
<comment type="subcellular location">
    <subcellularLocation>
        <location evidence="1">Cell membrane</location>
        <topology evidence="1">Multi-pass membrane protein</topology>
    </subcellularLocation>
    <subcellularLocation>
        <location evidence="8">Membrane</location>
        <topology evidence="8">Multi-pass membrane protein</topology>
    </subcellularLocation>
</comment>
<evidence type="ECO:0000256" key="8">
    <source>
        <dbReference type="RuleBase" id="RU362010"/>
    </source>
</evidence>
<keyword evidence="8" id="KW-0460">Magnesium</keyword>
<dbReference type="PANTHER" id="PTHR46494:SF1">
    <property type="entry name" value="CORA FAMILY METAL ION TRANSPORTER (EUROFUNG)"/>
    <property type="match status" value="1"/>
</dbReference>
<evidence type="ECO:0000256" key="2">
    <source>
        <dbReference type="ARBA" id="ARBA00009765"/>
    </source>
</evidence>
<keyword evidence="10" id="KW-1185">Reference proteome</keyword>
<keyword evidence="7 8" id="KW-0472">Membrane</keyword>
<dbReference type="AlphaFoldDB" id="A0A1D8PB73"/>
<dbReference type="SUPFAM" id="SSF143865">
    <property type="entry name" value="CorA soluble domain-like"/>
    <property type="match status" value="1"/>
</dbReference>
<protein>
    <recommendedName>
        <fullName evidence="8">Magnesium transport protein CorA</fullName>
    </recommendedName>
</protein>
<dbReference type="Pfam" id="PF01544">
    <property type="entry name" value="CorA"/>
    <property type="match status" value="1"/>
</dbReference>
<dbReference type="InterPro" id="IPR004488">
    <property type="entry name" value="Mg/Co-transport_prot_CorA"/>
</dbReference>
<dbReference type="GO" id="GO:0015095">
    <property type="term" value="F:magnesium ion transmembrane transporter activity"/>
    <property type="evidence" value="ECO:0007669"/>
    <property type="project" value="UniProtKB-UniRule"/>
</dbReference>
<dbReference type="Proteomes" id="UP000176050">
    <property type="component" value="Chromosome"/>
</dbReference>
<dbReference type="PANTHER" id="PTHR46494">
    <property type="entry name" value="CORA FAMILY METAL ION TRANSPORTER (EUROFUNG)"/>
    <property type="match status" value="1"/>
</dbReference>
<accession>A0A1D8PB73</accession>
<dbReference type="GO" id="GO:0000287">
    <property type="term" value="F:magnesium ion binding"/>
    <property type="evidence" value="ECO:0007669"/>
    <property type="project" value="TreeGrafter"/>
</dbReference>
<dbReference type="GO" id="GO:0005886">
    <property type="term" value="C:plasma membrane"/>
    <property type="evidence" value="ECO:0007669"/>
    <property type="project" value="UniProtKB-SubCell"/>
</dbReference>
<dbReference type="EMBL" id="CP017478">
    <property type="protein sequence ID" value="AOW21830.1"/>
    <property type="molecule type" value="Genomic_DNA"/>
</dbReference>
<dbReference type="RefSeq" id="WP_070237990.1">
    <property type="nucleotide sequence ID" value="NZ_CP017478.1"/>
</dbReference>
<dbReference type="GO" id="GO:0015087">
    <property type="term" value="F:cobalt ion transmembrane transporter activity"/>
    <property type="evidence" value="ECO:0007669"/>
    <property type="project" value="UniProtKB-UniRule"/>
</dbReference>
<evidence type="ECO:0000256" key="3">
    <source>
        <dbReference type="ARBA" id="ARBA00022448"/>
    </source>
</evidence>
<evidence type="ECO:0000256" key="4">
    <source>
        <dbReference type="ARBA" id="ARBA00022475"/>
    </source>
</evidence>
<sequence>MSENGRKTSRKSGLPPGALIHVGSKKVDHVKVSVIDYNEDIYSEKICEQPSDCFEFKDSETVSWINIDGLHDTEVIAKIGNHFDLHSLTIEDVLNTNHRPKIEEFQNHIFITLKMLGISKNKTGIVHEQVSFILGKNWIISFQEQEGDIFDSIRMRLKERKGIIRDKGADYLFYRLIDTVVDNYFYVTDYISDVSEKLEEKILISPTQESLREIQKLKKQLINLRKITNPLREVVSTIEKDANDLIEESTGPYFRDVYEHIIQINDTIETQRDMASSIMDLYLTGVSNKMNEVMKLLTIIATIFIPLTFIAGIYGMNFEHMPELHWKYGYHIAWGIMILITLIMVIYFKKKKWL</sequence>
<dbReference type="NCBIfam" id="TIGR00383">
    <property type="entry name" value="corA"/>
    <property type="match status" value="1"/>
</dbReference>
<keyword evidence="3 8" id="KW-0813">Transport</keyword>
<evidence type="ECO:0000256" key="5">
    <source>
        <dbReference type="ARBA" id="ARBA00022692"/>
    </source>
</evidence>
<keyword evidence="6 8" id="KW-1133">Transmembrane helix</keyword>
<dbReference type="OrthoDB" id="9803416at2"/>
<evidence type="ECO:0000256" key="6">
    <source>
        <dbReference type="ARBA" id="ARBA00022989"/>
    </source>
</evidence>
<reference evidence="9 10" key="1">
    <citation type="submission" date="2016-10" db="EMBL/GenBank/DDBJ databases">
        <title>Lutibacter sp. LPB0138, isolated from marine gastropod.</title>
        <authorList>
            <person name="Kim E."/>
            <person name="Yi H."/>
        </authorList>
    </citation>
    <scope>NUCLEOTIDE SEQUENCE [LARGE SCALE GENOMIC DNA]</scope>
    <source>
        <strain evidence="9 10">LPB0138</strain>
    </source>
</reference>
<dbReference type="InterPro" id="IPR045861">
    <property type="entry name" value="CorA_cytoplasmic_dom"/>
</dbReference>
<name>A0A1D8PB73_9FLAO</name>